<dbReference type="InterPro" id="IPR054542">
    <property type="entry name" value="Cys_met_metab_PP"/>
</dbReference>
<dbReference type="GO" id="GO:0018826">
    <property type="term" value="F:methionine gamma-lyase activity"/>
    <property type="evidence" value="ECO:0007669"/>
    <property type="project" value="UniProtKB-EC"/>
</dbReference>
<evidence type="ECO:0000313" key="14">
    <source>
        <dbReference type="Proteomes" id="UP001144372"/>
    </source>
</evidence>
<reference evidence="13" key="1">
    <citation type="submission" date="2022-12" db="EMBL/GenBank/DDBJ databases">
        <title>Reference genome sequencing for broad-spectrum identification of bacterial and archaeal isolates by mass spectrometry.</title>
        <authorList>
            <person name="Sekiguchi Y."/>
            <person name="Tourlousse D.M."/>
        </authorList>
    </citation>
    <scope>NUCLEOTIDE SEQUENCE</scope>
    <source>
        <strain evidence="13">ASRB1</strain>
    </source>
</reference>
<dbReference type="InterPro" id="IPR000277">
    <property type="entry name" value="Cys/Met-Metab_PyrdxlP-dep_enz"/>
</dbReference>
<dbReference type="GO" id="GO:0019346">
    <property type="term" value="P:transsulfuration"/>
    <property type="evidence" value="ECO:0007669"/>
    <property type="project" value="InterPro"/>
</dbReference>
<dbReference type="AlphaFoldDB" id="A0A9W6FVC1"/>
<keyword evidence="6" id="KW-0456">Lyase</keyword>
<feature type="modified residue" description="N6-(pyridoxal phosphate)lysine" evidence="11">
    <location>
        <position position="214"/>
    </location>
</feature>
<gene>
    <name evidence="13" type="ORF">DAMNIGENAA_29750</name>
</gene>
<keyword evidence="5 11" id="KW-0663">Pyridoxal phosphate</keyword>
<dbReference type="EC" id="4.4.1.11" evidence="3"/>
<evidence type="ECO:0000256" key="3">
    <source>
        <dbReference type="ARBA" id="ARBA00012222"/>
    </source>
</evidence>
<dbReference type="PROSITE" id="PS00868">
    <property type="entry name" value="CYS_MET_METAB_PP"/>
    <property type="match status" value="1"/>
</dbReference>
<dbReference type="CDD" id="cd00614">
    <property type="entry name" value="CGS_like"/>
    <property type="match status" value="1"/>
</dbReference>
<evidence type="ECO:0000256" key="5">
    <source>
        <dbReference type="ARBA" id="ARBA00022898"/>
    </source>
</evidence>
<dbReference type="Proteomes" id="UP001144372">
    <property type="component" value="Unassembled WGS sequence"/>
</dbReference>
<comment type="similarity">
    <text evidence="2">Belongs to the trans-sulfuration enzymes family. L-methionine gamma-lyase subfamily.</text>
</comment>
<dbReference type="FunFam" id="3.40.640.10:FF:000046">
    <property type="entry name" value="Cystathionine gamma-lyase"/>
    <property type="match status" value="1"/>
</dbReference>
<dbReference type="InterPro" id="IPR015424">
    <property type="entry name" value="PyrdxlP-dep_Trfase"/>
</dbReference>
<evidence type="ECO:0000256" key="11">
    <source>
        <dbReference type="PIRSR" id="PIRSR001434-2"/>
    </source>
</evidence>
<accession>A0A9W6FVC1</accession>
<proteinExistence type="inferred from homology"/>
<dbReference type="RefSeq" id="WP_281795466.1">
    <property type="nucleotide sequence ID" value="NZ_BSDR01000001.1"/>
</dbReference>
<evidence type="ECO:0000256" key="12">
    <source>
        <dbReference type="RuleBase" id="RU362118"/>
    </source>
</evidence>
<evidence type="ECO:0000256" key="10">
    <source>
        <dbReference type="ARBA" id="ARBA00078333"/>
    </source>
</evidence>
<comment type="caution">
    <text evidence="13">The sequence shown here is derived from an EMBL/GenBank/DDBJ whole genome shotgun (WGS) entry which is preliminary data.</text>
</comment>
<evidence type="ECO:0000256" key="2">
    <source>
        <dbReference type="ARBA" id="ARBA00008667"/>
    </source>
</evidence>
<dbReference type="PANTHER" id="PTHR11808:SF80">
    <property type="entry name" value="CYSTATHIONINE GAMMA-LYASE"/>
    <property type="match status" value="1"/>
</dbReference>
<dbReference type="GO" id="GO:0030170">
    <property type="term" value="F:pyridoxal phosphate binding"/>
    <property type="evidence" value="ECO:0007669"/>
    <property type="project" value="InterPro"/>
</dbReference>
<dbReference type="GO" id="GO:0047982">
    <property type="term" value="F:homocysteine desulfhydrase activity"/>
    <property type="evidence" value="ECO:0007669"/>
    <property type="project" value="UniProtKB-EC"/>
</dbReference>
<dbReference type="PANTHER" id="PTHR11808">
    <property type="entry name" value="TRANS-SULFURATION ENZYME FAMILY MEMBER"/>
    <property type="match status" value="1"/>
</dbReference>
<dbReference type="InterPro" id="IPR015422">
    <property type="entry name" value="PyrdxlP-dep_Trfase_small"/>
</dbReference>
<dbReference type="SUPFAM" id="SSF53383">
    <property type="entry name" value="PLP-dependent transferases"/>
    <property type="match status" value="1"/>
</dbReference>
<dbReference type="PIRSF" id="PIRSF001434">
    <property type="entry name" value="CGS"/>
    <property type="match status" value="1"/>
</dbReference>
<dbReference type="Gene3D" id="3.90.1150.10">
    <property type="entry name" value="Aspartate Aminotransferase, domain 1"/>
    <property type="match status" value="1"/>
</dbReference>
<dbReference type="Pfam" id="PF01053">
    <property type="entry name" value="Cys_Met_Meta_PP"/>
    <property type="match status" value="1"/>
</dbReference>
<comment type="catalytic activity">
    <reaction evidence="8">
        <text>L-homocysteine + H2O = 2-oxobutanoate + hydrogen sulfide + NH4(+) + H(+)</text>
        <dbReference type="Rhea" id="RHEA:14501"/>
        <dbReference type="ChEBI" id="CHEBI:15377"/>
        <dbReference type="ChEBI" id="CHEBI:15378"/>
        <dbReference type="ChEBI" id="CHEBI:16763"/>
        <dbReference type="ChEBI" id="CHEBI:28938"/>
        <dbReference type="ChEBI" id="CHEBI:29919"/>
        <dbReference type="ChEBI" id="CHEBI:58199"/>
        <dbReference type="EC" id="4.4.1.2"/>
    </reaction>
</comment>
<sequence length="400" mass="44050">MKKRESHPHSMHKATKAIHMGILEDSIYGEVSVPIFQSSTFAFPSAEEGAARFAGEQPGYIYTRLKNPTVHALEENVASLENGFGGMATATGMAAISTVFMALLDRNTHVLSTDSVYGATRVLLESEMPRFGVKSTFVDTSDPEKIKKALQPETRMVYVETPTNPTMILTDLGAAAKIAHDHGALLVVDNTFASPYLQRPLEYGADIVVHSLTKFINGHSDVVGGMIITKKDDTFKKIRRVLNLFGGTMDPHQAWLILRGVRTLPLRVERAQQNAMQIAQFLSRHPKVAWVRYPGLPNHPQHPLAKKQMDGFGSMICFGVKNGLQGGVTLMNNVRLITLAVSLGGVESLIEHPASMTHTSIPREEREEAGILDELVRLSVGCEDFEDLREDLEQALDKIP</sequence>
<organism evidence="13 14">
    <name type="scientific">Desulforhabdus amnigena</name>
    <dbReference type="NCBI Taxonomy" id="40218"/>
    <lineage>
        <taxon>Bacteria</taxon>
        <taxon>Pseudomonadati</taxon>
        <taxon>Thermodesulfobacteriota</taxon>
        <taxon>Syntrophobacteria</taxon>
        <taxon>Syntrophobacterales</taxon>
        <taxon>Syntrophobacteraceae</taxon>
        <taxon>Desulforhabdus</taxon>
    </lineage>
</organism>
<dbReference type="GO" id="GO:0005737">
    <property type="term" value="C:cytoplasm"/>
    <property type="evidence" value="ECO:0007669"/>
    <property type="project" value="TreeGrafter"/>
</dbReference>
<dbReference type="Gene3D" id="3.40.640.10">
    <property type="entry name" value="Type I PLP-dependent aspartate aminotransferase-like (Major domain)"/>
    <property type="match status" value="1"/>
</dbReference>
<dbReference type="InterPro" id="IPR015421">
    <property type="entry name" value="PyrdxlP-dep_Trfase_major"/>
</dbReference>
<evidence type="ECO:0000256" key="7">
    <source>
        <dbReference type="ARBA" id="ARBA00049180"/>
    </source>
</evidence>
<evidence type="ECO:0000256" key="8">
    <source>
        <dbReference type="ARBA" id="ARBA00050802"/>
    </source>
</evidence>
<comment type="catalytic activity">
    <reaction evidence="7">
        <text>L-methionine + H2O = methanethiol + 2-oxobutanoate + NH4(+)</text>
        <dbReference type="Rhea" id="RHEA:23800"/>
        <dbReference type="ChEBI" id="CHEBI:15377"/>
        <dbReference type="ChEBI" id="CHEBI:16007"/>
        <dbReference type="ChEBI" id="CHEBI:16763"/>
        <dbReference type="ChEBI" id="CHEBI:28938"/>
        <dbReference type="ChEBI" id="CHEBI:57844"/>
        <dbReference type="EC" id="4.4.1.11"/>
    </reaction>
</comment>
<comment type="subunit">
    <text evidence="9">Homotetramer; dimer of active dimers.</text>
</comment>
<evidence type="ECO:0000256" key="1">
    <source>
        <dbReference type="ARBA" id="ARBA00001933"/>
    </source>
</evidence>
<dbReference type="EMBL" id="BSDR01000001">
    <property type="protein sequence ID" value="GLI35542.1"/>
    <property type="molecule type" value="Genomic_DNA"/>
</dbReference>
<dbReference type="FunFam" id="3.90.1150.10:FF:000008">
    <property type="entry name" value="Cystathionine gamma-synthase"/>
    <property type="match status" value="1"/>
</dbReference>
<evidence type="ECO:0000313" key="13">
    <source>
        <dbReference type="EMBL" id="GLI35542.1"/>
    </source>
</evidence>
<protein>
    <recommendedName>
        <fullName evidence="4">L-methionine gamma-lyase</fullName>
        <ecNumber evidence="3">4.4.1.11</ecNumber>
    </recommendedName>
    <alternativeName>
        <fullName evidence="10">L-methionine-alpha-deamino-gamma-mercaptomethane-lyase</fullName>
    </alternativeName>
</protein>
<name>A0A9W6FVC1_9BACT</name>
<evidence type="ECO:0000256" key="6">
    <source>
        <dbReference type="ARBA" id="ARBA00023239"/>
    </source>
</evidence>
<evidence type="ECO:0000256" key="9">
    <source>
        <dbReference type="ARBA" id="ARBA00064130"/>
    </source>
</evidence>
<comment type="cofactor">
    <cofactor evidence="1 12">
        <name>pyridoxal 5'-phosphate</name>
        <dbReference type="ChEBI" id="CHEBI:597326"/>
    </cofactor>
</comment>
<keyword evidence="14" id="KW-1185">Reference proteome</keyword>
<evidence type="ECO:0000256" key="4">
    <source>
        <dbReference type="ARBA" id="ARBA00019040"/>
    </source>
</evidence>